<dbReference type="KEGG" id="zma:100279907"/>
<feature type="region of interest" description="Disordered" evidence="1">
    <location>
        <begin position="264"/>
        <end position="290"/>
    </location>
</feature>
<proteinExistence type="evidence at transcript level"/>
<accession>B8A0K6</accession>
<organism evidence="2">
    <name type="scientific">Zea mays</name>
    <name type="common">Maize</name>
    <dbReference type="NCBI Taxonomy" id="4577"/>
    <lineage>
        <taxon>Eukaryota</taxon>
        <taxon>Viridiplantae</taxon>
        <taxon>Streptophyta</taxon>
        <taxon>Embryophyta</taxon>
        <taxon>Tracheophyta</taxon>
        <taxon>Spermatophyta</taxon>
        <taxon>Magnoliopsida</taxon>
        <taxon>Liliopsida</taxon>
        <taxon>Poales</taxon>
        <taxon>Poaceae</taxon>
        <taxon>PACMAD clade</taxon>
        <taxon>Panicoideae</taxon>
        <taxon>Andropogonodae</taxon>
        <taxon>Andropogoneae</taxon>
        <taxon>Tripsacinae</taxon>
        <taxon>Zea</taxon>
    </lineage>
</organism>
<feature type="compositionally biased region" description="Basic residues" evidence="1">
    <location>
        <begin position="49"/>
        <end position="63"/>
    </location>
</feature>
<name>B8A0K6_MAIZE</name>
<dbReference type="AlphaFoldDB" id="B8A0K6"/>
<protein>
    <submittedName>
        <fullName evidence="2">Uncharacterized protein</fullName>
    </submittedName>
</protein>
<feature type="compositionally biased region" description="Basic and acidic residues" evidence="1">
    <location>
        <begin position="73"/>
        <end position="84"/>
    </location>
</feature>
<evidence type="ECO:0000313" key="2">
    <source>
        <dbReference type="EMBL" id="ACL53705.1"/>
    </source>
</evidence>
<dbReference type="EMBL" id="BT055098">
    <property type="protein sequence ID" value="ACL53705.1"/>
    <property type="molecule type" value="mRNA"/>
</dbReference>
<reference evidence="2" key="1">
    <citation type="journal article" date="2009" name="PLoS Genet.">
        <title>Sequencing, mapping, and analysis of 27,455 maize full-length cDNAs.</title>
        <authorList>
            <person name="Soderlund C."/>
            <person name="Descour A."/>
            <person name="Kudrna D."/>
            <person name="Bomhoff M."/>
            <person name="Boyd L."/>
            <person name="Currie J."/>
            <person name="Angelova A."/>
            <person name="Collura K."/>
            <person name="Wissotski M."/>
            <person name="Ashley E."/>
            <person name="Morrow D."/>
            <person name="Fernandes J."/>
            <person name="Walbot V."/>
            <person name="Yu Y."/>
        </authorList>
    </citation>
    <scope>NUCLEOTIDE SEQUENCE</scope>
    <source>
        <strain evidence="2">B73</strain>
    </source>
</reference>
<sequence length="404" mass="44837">MQAAAASVKSSPPRRRLQAAVPLRLRASAVPPRPCPRDNRGDGGGGPQRPRRVPRASVRHSGRRPAGGGGRRAGGDRAPRQDRGVLRHVVGAERDLQHLQQEGAERVPVPVAHVDAVPRRRLRHHARVLGHQDRRGAPDGPRLLEGAHSRCDRAHDRARRGDGEHGQGGRVVHAHHQERGAGIQRARLQVLPRRALPGAGLLLPPPDHRWVRARRRHRAQLQHGWVHGGNDLEPGVRRPDHLLQEGDEGQVRERDELLRLPLHHVAGDPPPLRRRHGGTQALGGGLAASSRRDRPQLRLVGGCAERVLPPVQPGVVHVAGRDLAAHVLHRQHHEEDLRHRRLHHHLPDARPAHQRARSRHRHPRNLHLLPGKAVTPCINWRLDGLPSSVHRGSARCSKMTAYDL</sequence>
<evidence type="ECO:0000256" key="1">
    <source>
        <dbReference type="SAM" id="MobiDB-lite"/>
    </source>
</evidence>
<feature type="region of interest" description="Disordered" evidence="1">
    <location>
        <begin position="1"/>
        <end position="84"/>
    </location>
</feature>
<dbReference type="HOGENOM" id="CLU_682188_0_0_1"/>